<feature type="compositionally biased region" description="Low complexity" evidence="1">
    <location>
        <begin position="110"/>
        <end position="119"/>
    </location>
</feature>
<keyword evidence="3" id="KW-1185">Reference proteome</keyword>
<feature type="region of interest" description="Disordered" evidence="1">
    <location>
        <begin position="110"/>
        <end position="181"/>
    </location>
</feature>
<dbReference type="EMBL" id="JACCJC010000049">
    <property type="protein sequence ID" value="KAF6232329.1"/>
    <property type="molecule type" value="Genomic_DNA"/>
</dbReference>
<dbReference type="Proteomes" id="UP000578531">
    <property type="component" value="Unassembled WGS sequence"/>
</dbReference>
<reference evidence="2 3" key="1">
    <citation type="journal article" date="2020" name="Genomics">
        <title>Complete, high-quality genomes from long-read metagenomic sequencing of two wolf lichen thalli reveals enigmatic genome architecture.</title>
        <authorList>
            <person name="McKenzie S.K."/>
            <person name="Walston R.F."/>
            <person name="Allen J.L."/>
        </authorList>
    </citation>
    <scope>NUCLEOTIDE SEQUENCE [LARGE SCALE GENOMIC DNA]</scope>
    <source>
        <strain evidence="2">WasteWater2</strain>
    </source>
</reference>
<organism evidence="2 3">
    <name type="scientific">Letharia columbiana</name>
    <dbReference type="NCBI Taxonomy" id="112416"/>
    <lineage>
        <taxon>Eukaryota</taxon>
        <taxon>Fungi</taxon>
        <taxon>Dikarya</taxon>
        <taxon>Ascomycota</taxon>
        <taxon>Pezizomycotina</taxon>
        <taxon>Lecanoromycetes</taxon>
        <taxon>OSLEUM clade</taxon>
        <taxon>Lecanoromycetidae</taxon>
        <taxon>Lecanorales</taxon>
        <taxon>Lecanorineae</taxon>
        <taxon>Parmeliaceae</taxon>
        <taxon>Letharia</taxon>
    </lineage>
</organism>
<evidence type="ECO:0000313" key="3">
    <source>
        <dbReference type="Proteomes" id="UP000578531"/>
    </source>
</evidence>
<dbReference type="AlphaFoldDB" id="A0A8H6FPI7"/>
<evidence type="ECO:0000256" key="1">
    <source>
        <dbReference type="SAM" id="MobiDB-lite"/>
    </source>
</evidence>
<name>A0A8H6FPI7_9LECA</name>
<feature type="compositionally biased region" description="Polar residues" evidence="1">
    <location>
        <begin position="120"/>
        <end position="133"/>
    </location>
</feature>
<comment type="caution">
    <text evidence="2">The sequence shown here is derived from an EMBL/GenBank/DDBJ whole genome shotgun (WGS) entry which is preliminary data.</text>
</comment>
<dbReference type="GeneID" id="59291085"/>
<sequence>MTHKTPDGYTILLPDMDIHALVNASRAGFVQELLTKNPTLPATQLTKHNLLCCFTGRIARLGQGGPFSTEVKAQIQIVQQRWLSSTAGDVLHELFDGKLRKIGTYLPPSVSSTASASVPKTQKSSNTMASIVPTNGMDPRATGTKPPATAPSVPERVGSNQCLTRVRSRPKHSGSKSMSPYNRNVVVHMPHFLGQHYRKKLVQSGNCLLISLPSETAHPLPTKTTHAHLCDGIDQAKSLRRIQLVLACYPSIVLAYDSKANKDLAARQIRSLKFQFEDNDPIKVDIQEFGDNPASAKATYTLGPGFLYYCDHRESLQRFFCKEGFVPITDIIRTRRTGILRIELLIRYRFSPGFLEKLNALPGGHGDNRIPTEPAESCSLCPRVAGQDRRHSSPKDVHLSIVTPSSLRRGNDGASAENSARPCLSIPGPALAAAHPSLDDFKITSYIAVFTLLNGSEVARKVPPRRFVRGFNLFLDTFYPDSDFEARLAVLHRIDGGERVDDWELLCKHLRRYFTEIYMSDGKVVSSKRKTLAGDNGAARKTLRRPVAADYV</sequence>
<dbReference type="RefSeq" id="XP_037161758.1">
    <property type="nucleotide sequence ID" value="XM_037311324.1"/>
</dbReference>
<proteinExistence type="predicted"/>
<protein>
    <submittedName>
        <fullName evidence="2">Uncharacterized protein</fullName>
    </submittedName>
</protein>
<evidence type="ECO:0000313" key="2">
    <source>
        <dbReference type="EMBL" id="KAF6232329.1"/>
    </source>
</evidence>
<dbReference type="OrthoDB" id="10387871at2759"/>
<gene>
    <name evidence="2" type="ORF">HO173_009434</name>
</gene>
<accession>A0A8H6FPI7</accession>